<keyword evidence="3" id="KW-1185">Reference proteome</keyword>
<dbReference type="RefSeq" id="WP_098461107.1">
    <property type="nucleotide sequence ID" value="NZ_PDJC01000001.1"/>
</dbReference>
<dbReference type="AlphaFoldDB" id="A0A2A9CVL7"/>
<dbReference type="Pfam" id="PF10694">
    <property type="entry name" value="DUF2500"/>
    <property type="match status" value="1"/>
</dbReference>
<evidence type="ECO:0000313" key="3">
    <source>
        <dbReference type="Proteomes" id="UP000226079"/>
    </source>
</evidence>
<sequence length="159" mass="17035">MDFDPMDPGSGFDQGSGPVPGMDPHFDSMLLMMQIFIGLFFAVVIGMIILAIVRGVLPKIKNAQSPEVSAAAEVRDKRIETSGGGTSMIGSGMNGVGTGFQSSNNPIHQQHYVTFEQADGTRFELEVPASEYGLLSVGDRGSVSMKGTQYLGFSREILR</sequence>
<gene>
    <name evidence="2" type="ORF">ATK74_2275</name>
</gene>
<keyword evidence="1" id="KW-1133">Transmembrane helix</keyword>
<organism evidence="2 3">
    <name type="scientific">Propionicimonas paludicola</name>
    <dbReference type="NCBI Taxonomy" id="185243"/>
    <lineage>
        <taxon>Bacteria</taxon>
        <taxon>Bacillati</taxon>
        <taxon>Actinomycetota</taxon>
        <taxon>Actinomycetes</taxon>
        <taxon>Propionibacteriales</taxon>
        <taxon>Nocardioidaceae</taxon>
        <taxon>Propionicimonas</taxon>
    </lineage>
</organism>
<protein>
    <submittedName>
        <fullName evidence="2">Uncharacterized protein DUF2500</fullName>
    </submittedName>
</protein>
<keyword evidence="1" id="KW-0472">Membrane</keyword>
<dbReference type="EMBL" id="PDJC01000001">
    <property type="protein sequence ID" value="PFG17702.1"/>
    <property type="molecule type" value="Genomic_DNA"/>
</dbReference>
<evidence type="ECO:0000256" key="1">
    <source>
        <dbReference type="SAM" id="Phobius"/>
    </source>
</evidence>
<feature type="transmembrane region" description="Helical" evidence="1">
    <location>
        <begin position="31"/>
        <end position="53"/>
    </location>
</feature>
<name>A0A2A9CVL7_9ACTN</name>
<dbReference type="OrthoDB" id="5917531at2"/>
<accession>A0A2A9CVL7</accession>
<dbReference type="Proteomes" id="UP000226079">
    <property type="component" value="Unassembled WGS sequence"/>
</dbReference>
<keyword evidence="1" id="KW-0812">Transmembrane</keyword>
<evidence type="ECO:0000313" key="2">
    <source>
        <dbReference type="EMBL" id="PFG17702.1"/>
    </source>
</evidence>
<comment type="caution">
    <text evidence="2">The sequence shown here is derived from an EMBL/GenBank/DDBJ whole genome shotgun (WGS) entry which is preliminary data.</text>
</comment>
<reference evidence="2 3" key="1">
    <citation type="submission" date="2017-10" db="EMBL/GenBank/DDBJ databases">
        <title>Sequencing the genomes of 1000 actinobacteria strains.</title>
        <authorList>
            <person name="Klenk H.-P."/>
        </authorList>
    </citation>
    <scope>NUCLEOTIDE SEQUENCE [LARGE SCALE GENOMIC DNA]</scope>
    <source>
        <strain evidence="2 3">DSM 15597</strain>
    </source>
</reference>
<dbReference type="InterPro" id="IPR019635">
    <property type="entry name" value="DUF2500"/>
</dbReference>
<dbReference type="Gene3D" id="2.40.50.660">
    <property type="match status" value="1"/>
</dbReference>
<proteinExistence type="predicted"/>